<evidence type="ECO:0000313" key="4">
    <source>
        <dbReference type="Proteomes" id="UP000051645"/>
    </source>
</evidence>
<evidence type="ECO:0000313" key="5">
    <source>
        <dbReference type="Proteomes" id="UP000051751"/>
    </source>
</evidence>
<keyword evidence="1" id="KW-1133">Transmembrane helix</keyword>
<dbReference type="EMBL" id="JQAT01000002">
    <property type="protein sequence ID" value="KRN29004.1"/>
    <property type="molecule type" value="Genomic_DNA"/>
</dbReference>
<proteinExistence type="predicted"/>
<evidence type="ECO:0000256" key="1">
    <source>
        <dbReference type="SAM" id="Phobius"/>
    </source>
</evidence>
<keyword evidence="1" id="KW-0812">Transmembrane</keyword>
<accession>A0A0R2G5U4</accession>
<dbReference type="EMBL" id="JQAZ01000002">
    <property type="protein sequence ID" value="KRN32586.1"/>
    <property type="molecule type" value="Genomic_DNA"/>
</dbReference>
<sequence length="105" mass="12262">MKLFFAIIVMAIPTIYDFLQFRELLKMQRKNSAQMMDTQSETGQQIQKTWRRARWFSLGGWVLLLVTAFSSNSYGFVVGYLLYMICDIIANKMKLDTMAKVGWTD</sequence>
<gene>
    <name evidence="2" type="ORF">IV38_GL001218</name>
    <name evidence="3" type="ORF">IV40_GL000635</name>
</gene>
<name>A0A0R2G5U4_9LACO</name>
<dbReference type="Proteomes" id="UP000051751">
    <property type="component" value="Unassembled WGS sequence"/>
</dbReference>
<keyword evidence="4" id="KW-1185">Reference proteome</keyword>
<comment type="caution">
    <text evidence="3">The sequence shown here is derived from an EMBL/GenBank/DDBJ whole genome shotgun (WGS) entry which is preliminary data.</text>
</comment>
<evidence type="ECO:0000313" key="3">
    <source>
        <dbReference type="EMBL" id="KRN32586.1"/>
    </source>
</evidence>
<dbReference type="PATRIC" id="fig|81857.3.peg.1224"/>
<organism evidence="3 4">
    <name type="scientific">Lactobacillus selangorensis</name>
    <dbReference type="NCBI Taxonomy" id="81857"/>
    <lineage>
        <taxon>Bacteria</taxon>
        <taxon>Bacillati</taxon>
        <taxon>Bacillota</taxon>
        <taxon>Bacilli</taxon>
        <taxon>Lactobacillales</taxon>
        <taxon>Lactobacillaceae</taxon>
        <taxon>Lactobacillus</taxon>
    </lineage>
</organism>
<protein>
    <submittedName>
        <fullName evidence="3">Uncharacterized protein</fullName>
    </submittedName>
</protein>
<feature type="transmembrane region" description="Helical" evidence="1">
    <location>
        <begin position="58"/>
        <end position="83"/>
    </location>
</feature>
<keyword evidence="1" id="KW-0472">Membrane</keyword>
<dbReference type="RefSeq" id="WP_057768851.1">
    <property type="nucleotide sequence ID" value="NZ_JQAT01000002.1"/>
</dbReference>
<feature type="transmembrane region" description="Helical" evidence="1">
    <location>
        <begin position="6"/>
        <end position="25"/>
    </location>
</feature>
<evidence type="ECO:0000313" key="2">
    <source>
        <dbReference type="EMBL" id="KRN29004.1"/>
    </source>
</evidence>
<reference evidence="4 5" key="1">
    <citation type="journal article" date="2015" name="Genome Announc.">
        <title>Expanding the biotechnology potential of lactobacilli through comparative genomics of 213 strains and associated genera.</title>
        <authorList>
            <person name="Sun Z."/>
            <person name="Harris H.M."/>
            <person name="McCann A."/>
            <person name="Guo C."/>
            <person name="Argimon S."/>
            <person name="Zhang W."/>
            <person name="Yang X."/>
            <person name="Jeffery I.B."/>
            <person name="Cooney J.C."/>
            <person name="Kagawa T.F."/>
            <person name="Liu W."/>
            <person name="Song Y."/>
            <person name="Salvetti E."/>
            <person name="Wrobel A."/>
            <person name="Rasinkangas P."/>
            <person name="Parkhill J."/>
            <person name="Rea M.C."/>
            <person name="O'Sullivan O."/>
            <person name="Ritari J."/>
            <person name="Douillard F.P."/>
            <person name="Paul Ross R."/>
            <person name="Yang R."/>
            <person name="Briner A.E."/>
            <person name="Felis G.E."/>
            <person name="de Vos W.M."/>
            <person name="Barrangou R."/>
            <person name="Klaenhammer T.R."/>
            <person name="Caufield P.W."/>
            <person name="Cui Y."/>
            <person name="Zhang H."/>
            <person name="O'Toole P.W."/>
        </authorList>
    </citation>
    <scope>NUCLEOTIDE SEQUENCE [LARGE SCALE GENOMIC DNA]</scope>
    <source>
        <strain evidence="2 5">ATCC BAA-66</strain>
        <strain evidence="3 4">DSM 13344</strain>
    </source>
</reference>
<dbReference type="Proteomes" id="UP000051645">
    <property type="component" value="Unassembled WGS sequence"/>
</dbReference>
<dbReference type="AlphaFoldDB" id="A0A0R2G5U4"/>
<dbReference type="STRING" id="81857.IV38_GL001218"/>